<evidence type="ECO:0000313" key="8">
    <source>
        <dbReference type="EnsemblMetazoa" id="CJA01246b.1"/>
    </source>
</evidence>
<dbReference type="CDD" id="cd04371">
    <property type="entry name" value="DEP"/>
    <property type="match status" value="1"/>
</dbReference>
<keyword evidence="9" id="KW-1185">Reference proteome</keyword>
<keyword evidence="2 6" id="KW-0812">Transmembrane</keyword>
<feature type="transmembrane region" description="Helical" evidence="6">
    <location>
        <begin position="789"/>
        <end position="821"/>
    </location>
</feature>
<feature type="transmembrane region" description="Helical" evidence="6">
    <location>
        <begin position="61"/>
        <end position="84"/>
    </location>
</feature>
<accession>A0A8R1HJ11</accession>
<dbReference type="PANTHER" id="PTHR16206:SF4">
    <property type="entry name" value="PROTEIN LET-99"/>
    <property type="match status" value="1"/>
</dbReference>
<dbReference type="EnsemblMetazoa" id="CJA01246b.1">
    <property type="protein sequence ID" value="CJA01246b.1"/>
    <property type="gene ID" value="WBGene00120450"/>
</dbReference>
<dbReference type="InterPro" id="IPR036388">
    <property type="entry name" value="WH-like_DNA-bd_sf"/>
</dbReference>
<evidence type="ECO:0000256" key="6">
    <source>
        <dbReference type="SAM" id="Phobius"/>
    </source>
</evidence>
<dbReference type="InterPro" id="IPR000591">
    <property type="entry name" value="DEP_dom"/>
</dbReference>
<feature type="transmembrane region" description="Helical" evidence="6">
    <location>
        <begin position="27"/>
        <end position="49"/>
    </location>
</feature>
<dbReference type="Pfam" id="PF01529">
    <property type="entry name" value="DHHC"/>
    <property type="match status" value="1"/>
</dbReference>
<dbReference type="Gene3D" id="1.10.10.10">
    <property type="entry name" value="Winged helix-like DNA-binding domain superfamily/Winged helix DNA-binding domain"/>
    <property type="match status" value="1"/>
</dbReference>
<keyword evidence="3 6" id="KW-1133">Transmembrane helix</keyword>
<evidence type="ECO:0000313" key="9">
    <source>
        <dbReference type="Proteomes" id="UP000005237"/>
    </source>
</evidence>
<feature type="compositionally biased region" description="Low complexity" evidence="5">
    <location>
        <begin position="336"/>
        <end position="346"/>
    </location>
</feature>
<dbReference type="GO" id="GO:0035556">
    <property type="term" value="P:intracellular signal transduction"/>
    <property type="evidence" value="ECO:0007669"/>
    <property type="project" value="InterPro"/>
</dbReference>
<dbReference type="InterPro" id="IPR001594">
    <property type="entry name" value="Palmitoyltrfase_DHHC"/>
</dbReference>
<name>A0A8R1HJ11_CAEJA</name>
<evidence type="ECO:0000256" key="2">
    <source>
        <dbReference type="ARBA" id="ARBA00022692"/>
    </source>
</evidence>
<dbReference type="AlphaFoldDB" id="A0A8R1HJ11"/>
<sequence length="1004" mass="115284">MLISQFFGPTKKETTAEKKKKKEERSVCRLVCGVFAVVDTLWITSFFFFVQIPYDYDHYGLFPFTSFRLLWGIYLAFCVPYHYWKTRIAKPIKFPKSAPGHCSICVAPKPFLTSHCSSCSTCVYRRDHHCPWVGQCIGAHNQAHFFLFLFCVFQTTVLVLWTDYAFWIENVSLWTEKPFYFSRSLRKGHGISAALMLFLTGLLQILILLFLGTYISLVSDGVTFITKMFDEIVWHFRSNLSLRTNRKDIVMTAENSFTGKEAVEFLLVEVPRIVPGKNPTRANMQNLLEMMIEWKIIAEGFPKKIAKRRAFSEQRIYVFAKSLDELKKPKPKSRRSASFSGARRTATNTKSNSPVASTLHRPPKSRMSRRLSRSNGNINKAGIETNPGGKTAGIENPGFEDSKKEEVKCPPPQSQESKPPKILNRSLESICPDGNSVEYTEKREKVYDWLPFFKSRRNHAKATARRSVSLDRNHCVLEQERLAQKQVTTPPQEPNNTVFMHPKGPLPPPPARYQHRRMSVVQSNPLARGRMYESIMRRSSVIAPATVEIPSTVKDSHIWKTELLARLEILYDRPIPPDFAAKIDGYDVQWNMQELDAVDGIVKSRCQGVQPDYPSTIVQFMEYLGRYPFSASKKTELVHEHSVPRMFSTLVNRLEDLNAPLSLDECWLIISLLSKTEDFSQMLETGAGRRWSRVMMTPSMSASSIDEPGLLADGFAREIPMNSMRASKSRRRALSPYDNRFRLDIQGDWMGEQRAVAAVRLALWLREPGEVWDAVSESAAREDWRRHSFLLFFFFLFLTTTTTWHIAFFPPVFILLPFVFFSPSHRAPFRSVSFRSVPFRSVTHSLIHRLRSNAEPSACKQAQFPVIFSPISSFLPFFPRLCQPPAAHYWQCALLLLFGRRNKGKEAWKHKHEHEHEHERSSPNRKKIIIVFTKISIFLNIFAHVRVRLPFGPIFVRPVRPFVRPSAVRPLRPRFVRFVRGRIGWSVSSGWSGSSVSSGSSGTL</sequence>
<feature type="domain" description="DEP" evidence="7">
    <location>
        <begin position="236"/>
        <end position="321"/>
    </location>
</feature>
<dbReference type="PANTHER" id="PTHR16206">
    <property type="entry name" value="DEP DOMAIN-CONTAINING"/>
    <property type="match status" value="1"/>
</dbReference>
<feature type="region of interest" description="Disordered" evidence="5">
    <location>
        <begin position="327"/>
        <end position="426"/>
    </location>
</feature>
<dbReference type="Proteomes" id="UP000005237">
    <property type="component" value="Unassembled WGS sequence"/>
</dbReference>
<dbReference type="PROSITE" id="PS50216">
    <property type="entry name" value="DHHC"/>
    <property type="match status" value="1"/>
</dbReference>
<evidence type="ECO:0000256" key="3">
    <source>
        <dbReference type="ARBA" id="ARBA00022989"/>
    </source>
</evidence>
<evidence type="ECO:0000259" key="7">
    <source>
        <dbReference type="PROSITE" id="PS50186"/>
    </source>
</evidence>
<comment type="subcellular location">
    <subcellularLocation>
        <location evidence="1">Membrane</location>
        <topology evidence="1">Multi-pass membrane protein</topology>
    </subcellularLocation>
</comment>
<proteinExistence type="predicted"/>
<keyword evidence="4 6" id="KW-0472">Membrane</keyword>
<feature type="compositionally biased region" description="Basic residues" evidence="5">
    <location>
        <begin position="361"/>
        <end position="372"/>
    </location>
</feature>
<evidence type="ECO:0000256" key="1">
    <source>
        <dbReference type="ARBA" id="ARBA00004141"/>
    </source>
</evidence>
<evidence type="ECO:0000256" key="5">
    <source>
        <dbReference type="SAM" id="MobiDB-lite"/>
    </source>
</evidence>
<dbReference type="PROSITE" id="PS50186">
    <property type="entry name" value="DEP"/>
    <property type="match status" value="1"/>
</dbReference>
<dbReference type="GO" id="GO:0016020">
    <property type="term" value="C:membrane"/>
    <property type="evidence" value="ECO:0007669"/>
    <property type="project" value="UniProtKB-SubCell"/>
</dbReference>
<feature type="transmembrane region" description="Helical" evidence="6">
    <location>
        <begin position="145"/>
        <end position="168"/>
    </location>
</feature>
<dbReference type="SMART" id="SM00049">
    <property type="entry name" value="DEP"/>
    <property type="match status" value="1"/>
</dbReference>
<organism evidence="8 9">
    <name type="scientific">Caenorhabditis japonica</name>
    <dbReference type="NCBI Taxonomy" id="281687"/>
    <lineage>
        <taxon>Eukaryota</taxon>
        <taxon>Metazoa</taxon>
        <taxon>Ecdysozoa</taxon>
        <taxon>Nematoda</taxon>
        <taxon>Chromadorea</taxon>
        <taxon>Rhabditida</taxon>
        <taxon>Rhabditina</taxon>
        <taxon>Rhabditomorpha</taxon>
        <taxon>Rhabditoidea</taxon>
        <taxon>Rhabditidae</taxon>
        <taxon>Peloderinae</taxon>
        <taxon>Caenorhabditis</taxon>
    </lineage>
</organism>
<feature type="transmembrane region" description="Helical" evidence="6">
    <location>
        <begin position="188"/>
        <end position="211"/>
    </location>
</feature>
<protein>
    <submittedName>
        <fullName evidence="8">DEP domain-containing protein</fullName>
    </submittedName>
</protein>
<reference evidence="8" key="2">
    <citation type="submission" date="2022-06" db="UniProtKB">
        <authorList>
            <consortium name="EnsemblMetazoa"/>
        </authorList>
    </citation>
    <scope>IDENTIFICATION</scope>
    <source>
        <strain evidence="8">DF5081</strain>
    </source>
</reference>
<dbReference type="GO" id="GO:0016409">
    <property type="term" value="F:palmitoyltransferase activity"/>
    <property type="evidence" value="ECO:0007669"/>
    <property type="project" value="InterPro"/>
</dbReference>
<feature type="compositionally biased region" description="Polar residues" evidence="5">
    <location>
        <begin position="347"/>
        <end position="356"/>
    </location>
</feature>
<reference evidence="9" key="1">
    <citation type="submission" date="2010-08" db="EMBL/GenBank/DDBJ databases">
        <authorList>
            <consortium name="Caenorhabditis japonica Sequencing Consortium"/>
            <person name="Wilson R.K."/>
        </authorList>
    </citation>
    <scope>NUCLEOTIDE SEQUENCE [LARGE SCALE GENOMIC DNA]</scope>
    <source>
        <strain evidence="9">DF5081</strain>
    </source>
</reference>
<evidence type="ECO:0000256" key="4">
    <source>
        <dbReference type="ARBA" id="ARBA00023136"/>
    </source>
</evidence>